<accession>A0AAE8BJ66</accession>
<proteinExistence type="predicted"/>
<name>A0AAE8BJ66_9CAUD</name>
<protein>
    <submittedName>
        <fullName evidence="2">Uncharacterized protein</fullName>
    </submittedName>
</protein>
<dbReference type="EMBL" id="MZ326854">
    <property type="protein sequence ID" value="QYW01751.1"/>
    <property type="molecule type" value="Genomic_DNA"/>
</dbReference>
<evidence type="ECO:0000313" key="3">
    <source>
        <dbReference type="Proteomes" id="UP000827959"/>
    </source>
</evidence>
<keyword evidence="3" id="KW-1185">Reference proteome</keyword>
<evidence type="ECO:0000313" key="2">
    <source>
        <dbReference type="EMBL" id="QYW01751.1"/>
    </source>
</evidence>
<feature type="region of interest" description="Disordered" evidence="1">
    <location>
        <begin position="79"/>
        <end position="107"/>
    </location>
</feature>
<feature type="compositionally biased region" description="Polar residues" evidence="1">
    <location>
        <begin position="81"/>
        <end position="98"/>
    </location>
</feature>
<gene>
    <name evidence="2" type="ORF">CPT_Ptah_036</name>
</gene>
<dbReference type="Proteomes" id="UP000827959">
    <property type="component" value="Segment"/>
</dbReference>
<reference evidence="2 3" key="1">
    <citation type="submission" date="2021-06" db="EMBL/GenBank/DDBJ databases">
        <title>Complete genome sequence of Stenotrophomonas maltophilia phage Ptah.</title>
        <authorList>
            <person name="Berg A."/>
            <person name="Tate N."/>
            <person name="Clark J."/>
            <person name="Le T."/>
            <person name="Liu M."/>
            <person name="Burrowes B."/>
        </authorList>
    </citation>
    <scope>NUCLEOTIDE SEQUENCE [LARGE SCALE GENOMIC DNA]</scope>
</reference>
<sequence length="107" mass="11448">MGFLSGIGSIFGGGDAKKAAKIQAEAIREQTAATVRQAGLAAEQAANQIRNTMLEEQATQYAKTLLGRPMEQVNVRLAPASQAQTTDRTGRQVSTRDTYMSKGGWFA</sequence>
<evidence type="ECO:0000256" key="1">
    <source>
        <dbReference type="SAM" id="MobiDB-lite"/>
    </source>
</evidence>
<organism evidence="2 3">
    <name type="scientific">Stenotrophomonas phage Ptah</name>
    <dbReference type="NCBI Taxonomy" id="2859657"/>
    <lineage>
        <taxon>Viruses</taxon>
        <taxon>Duplodnaviria</taxon>
        <taxon>Heunggongvirae</taxon>
        <taxon>Uroviricota</taxon>
        <taxon>Caudoviricetes</taxon>
        <taxon>Autographivirales</taxon>
        <taxon>Autonotataviridae</taxon>
        <taxon>Gujervirinae</taxon>
        <taxon>Ponderosavirus</taxon>
        <taxon>Ponderosavirus ptah</taxon>
    </lineage>
</organism>